<keyword evidence="2 7" id="KW-0689">Ribosomal protein</keyword>
<comment type="similarity">
    <text evidence="1">Belongs to the bacterial ribosomal protein bL12 family.</text>
</comment>
<proteinExistence type="inferred from homology"/>
<gene>
    <name evidence="7" type="primary">rpl12</name>
</gene>
<sequence length="131" mass="14769">MNNKINKIIEELKSLTLLEATDLVKQIEKIFFIDTSTSINTKMIMIPTNSKNTLNKKVEEKTKFDVILEEVPVSKKIPILKVIRSLISLGLKEAKVLVESIPQVIKTNISKNDAEVIKIKLEEVGAKVLIK</sequence>
<geneLocation type="plastid" evidence="7"/>
<evidence type="ECO:0000259" key="5">
    <source>
        <dbReference type="Pfam" id="PF00542"/>
    </source>
</evidence>
<evidence type="ECO:0000256" key="2">
    <source>
        <dbReference type="ARBA" id="ARBA00022980"/>
    </source>
</evidence>
<dbReference type="RefSeq" id="YP_009122084.1">
    <property type="nucleotide sequence ID" value="NC_026522.1"/>
</dbReference>
<evidence type="ECO:0000256" key="4">
    <source>
        <dbReference type="ARBA" id="ARBA00035505"/>
    </source>
</evidence>
<dbReference type="FunFam" id="3.30.1390.10:FF:000001">
    <property type="entry name" value="50S ribosomal protein L7/L12"/>
    <property type="match status" value="1"/>
</dbReference>
<dbReference type="EMBL" id="KP308096">
    <property type="protein sequence ID" value="AJH65842.1"/>
    <property type="molecule type" value="Genomic_DNA"/>
</dbReference>
<dbReference type="AlphaFoldDB" id="A0A0B5VQF4"/>
<name>A0A0B5VQF4_9FLOR</name>
<dbReference type="Pfam" id="PF00542">
    <property type="entry name" value="Ribosomal_L12"/>
    <property type="match status" value="1"/>
</dbReference>
<feature type="domain" description="Large ribosomal subunit protein bL12 C-terminal" evidence="5">
    <location>
        <begin position="64"/>
        <end position="131"/>
    </location>
</feature>
<dbReference type="InterPro" id="IPR014719">
    <property type="entry name" value="Ribosomal_bL12_C/ClpS-like"/>
</dbReference>
<organism evidence="7">
    <name type="scientific">Choreocolax polysiphoniae</name>
    <dbReference type="NCBI Taxonomy" id="282351"/>
    <lineage>
        <taxon>Eukaryota</taxon>
        <taxon>Rhodophyta</taxon>
        <taxon>Florideophyceae</taxon>
        <taxon>Rhodymeniophycidae</taxon>
        <taxon>Gigartinales</taxon>
        <taxon>Choreocolacaceae</taxon>
        <taxon>Choreocolax</taxon>
    </lineage>
</organism>
<dbReference type="SUPFAM" id="SSF48300">
    <property type="entry name" value="Ribosomal protein L7/12, oligomerisation (N-terminal) domain"/>
    <property type="match status" value="1"/>
</dbReference>
<dbReference type="NCBIfam" id="TIGR00855">
    <property type="entry name" value="L12"/>
    <property type="match status" value="1"/>
</dbReference>
<dbReference type="Gene3D" id="1.20.5.710">
    <property type="entry name" value="Single helix bin"/>
    <property type="match status" value="1"/>
</dbReference>
<evidence type="ECO:0000256" key="3">
    <source>
        <dbReference type="ARBA" id="ARBA00023274"/>
    </source>
</evidence>
<dbReference type="SUPFAM" id="SSF54736">
    <property type="entry name" value="ClpS-like"/>
    <property type="match status" value="1"/>
</dbReference>
<evidence type="ECO:0000259" key="6">
    <source>
        <dbReference type="Pfam" id="PF16320"/>
    </source>
</evidence>
<dbReference type="GO" id="GO:0003729">
    <property type="term" value="F:mRNA binding"/>
    <property type="evidence" value="ECO:0007669"/>
    <property type="project" value="TreeGrafter"/>
</dbReference>
<dbReference type="InterPro" id="IPR000206">
    <property type="entry name" value="Ribosomal_bL12"/>
</dbReference>
<dbReference type="PANTHER" id="PTHR45987:SF4">
    <property type="entry name" value="LARGE RIBOSOMAL SUBUNIT PROTEIN BL12M"/>
    <property type="match status" value="1"/>
</dbReference>
<dbReference type="HAMAP" id="MF_00368">
    <property type="entry name" value="Ribosomal_bL12"/>
    <property type="match status" value="1"/>
</dbReference>
<keyword evidence="7" id="KW-0934">Plastid</keyword>
<evidence type="ECO:0000313" key="7">
    <source>
        <dbReference type="EMBL" id="AJH65842.1"/>
    </source>
</evidence>
<dbReference type="GeneID" id="23629415"/>
<dbReference type="InterPro" id="IPR036235">
    <property type="entry name" value="Ribosomal_bL12_oligo_N_sf"/>
</dbReference>
<accession>A0A0B5VQF4</accession>
<dbReference type="Pfam" id="PF16320">
    <property type="entry name" value="Ribosomal_L12_N"/>
    <property type="match status" value="1"/>
</dbReference>
<dbReference type="InterPro" id="IPR008932">
    <property type="entry name" value="Ribosomal_bL12_oligo"/>
</dbReference>
<dbReference type="GO" id="GO:0003735">
    <property type="term" value="F:structural constituent of ribosome"/>
    <property type="evidence" value="ECO:0007669"/>
    <property type="project" value="InterPro"/>
</dbReference>
<keyword evidence="3" id="KW-0687">Ribonucleoprotein</keyword>
<feature type="domain" description="Large ribosomal subunit protein bL12 oligomerization" evidence="6">
    <location>
        <begin position="4"/>
        <end position="31"/>
    </location>
</feature>
<dbReference type="GO" id="GO:0022625">
    <property type="term" value="C:cytosolic large ribosomal subunit"/>
    <property type="evidence" value="ECO:0007669"/>
    <property type="project" value="TreeGrafter"/>
</dbReference>
<protein>
    <recommendedName>
        <fullName evidence="4">50S ribosomal protein L12, chloroplastic</fullName>
    </recommendedName>
</protein>
<dbReference type="CDD" id="cd00387">
    <property type="entry name" value="Ribosomal_L7_L12"/>
    <property type="match status" value="1"/>
</dbReference>
<dbReference type="PANTHER" id="PTHR45987">
    <property type="entry name" value="39S RIBOSOMAL PROTEIN L12"/>
    <property type="match status" value="1"/>
</dbReference>
<dbReference type="GO" id="GO:0006412">
    <property type="term" value="P:translation"/>
    <property type="evidence" value="ECO:0007669"/>
    <property type="project" value="InterPro"/>
</dbReference>
<reference evidence="7" key="1">
    <citation type="journal article" date="2015" name="J. Phycol.">
        <title>The Choreocolax polysiphoniae plastid forces a reevaluation of the evolutionary pathways to parasitism in red algae.</title>
        <authorList>
            <person name="Salomaki E.D."/>
            <person name="Nickles K.R."/>
            <person name="Lane C.E."/>
        </authorList>
    </citation>
    <scope>NUCLEOTIDE SEQUENCE</scope>
</reference>
<dbReference type="InterPro" id="IPR013823">
    <property type="entry name" value="Ribosomal_bL12_C"/>
</dbReference>
<dbReference type="Gene3D" id="3.30.1390.10">
    <property type="match status" value="1"/>
</dbReference>
<evidence type="ECO:0000256" key="1">
    <source>
        <dbReference type="ARBA" id="ARBA00007197"/>
    </source>
</evidence>